<feature type="compositionally biased region" description="Basic residues" evidence="1">
    <location>
        <begin position="12"/>
        <end position="45"/>
    </location>
</feature>
<evidence type="ECO:0000313" key="2">
    <source>
        <dbReference type="Proteomes" id="UP000038045"/>
    </source>
</evidence>
<evidence type="ECO:0000313" key="3">
    <source>
        <dbReference type="WBParaSite" id="PTRK_0001496500.1"/>
    </source>
</evidence>
<feature type="region of interest" description="Disordered" evidence="1">
    <location>
        <begin position="78"/>
        <end position="214"/>
    </location>
</feature>
<evidence type="ECO:0000256" key="1">
    <source>
        <dbReference type="SAM" id="MobiDB-lite"/>
    </source>
</evidence>
<feature type="region of interest" description="Disordered" evidence="1">
    <location>
        <begin position="1"/>
        <end position="62"/>
    </location>
</feature>
<organism evidence="2 3">
    <name type="scientific">Parastrongyloides trichosuri</name>
    <name type="common">Possum-specific nematode worm</name>
    <dbReference type="NCBI Taxonomy" id="131310"/>
    <lineage>
        <taxon>Eukaryota</taxon>
        <taxon>Metazoa</taxon>
        <taxon>Ecdysozoa</taxon>
        <taxon>Nematoda</taxon>
        <taxon>Chromadorea</taxon>
        <taxon>Rhabditida</taxon>
        <taxon>Tylenchina</taxon>
        <taxon>Panagrolaimomorpha</taxon>
        <taxon>Strongyloidoidea</taxon>
        <taxon>Strongyloididae</taxon>
        <taxon>Parastrongyloides</taxon>
    </lineage>
</organism>
<dbReference type="WBParaSite" id="PTRK_0001496500.1">
    <property type="protein sequence ID" value="PTRK_0001496500.1"/>
    <property type="gene ID" value="PTRK_0001496500"/>
</dbReference>
<feature type="region of interest" description="Disordered" evidence="1">
    <location>
        <begin position="219"/>
        <end position="238"/>
    </location>
</feature>
<accession>A0A0N5A0L7</accession>
<dbReference type="Proteomes" id="UP000038045">
    <property type="component" value="Unplaced"/>
</dbReference>
<protein>
    <submittedName>
        <fullName evidence="3">LigA</fullName>
    </submittedName>
</protein>
<reference evidence="3" key="1">
    <citation type="submission" date="2017-02" db="UniProtKB">
        <authorList>
            <consortium name="WormBaseParasite"/>
        </authorList>
    </citation>
    <scope>IDENTIFICATION</scope>
</reference>
<feature type="compositionally biased region" description="Basic and acidic residues" evidence="1">
    <location>
        <begin position="193"/>
        <end position="203"/>
    </location>
</feature>
<feature type="region of interest" description="Disordered" evidence="1">
    <location>
        <begin position="265"/>
        <end position="288"/>
    </location>
</feature>
<keyword evidence="2" id="KW-1185">Reference proteome</keyword>
<dbReference type="AlphaFoldDB" id="A0A0N5A0L7"/>
<name>A0A0N5A0L7_PARTI</name>
<proteinExistence type="predicted"/>
<sequence>MSGIIRGVPKSRPPRHNRGCSRHRRARQQNHDRYRAHRRRHHRRGSPLLARPAAGAVRGADGLARAVHQPRAVVAGLQRPRAGGGREPAPPAAGATAVPVDLGQQPGRVLHDPRGGPEGAVPRAHPRRLARRPDPRRAAGAGQCRSRRPDGRTTAPVARPAQGDGGRRDRNRRARPHHQDRARASGARVPEPAVRRLDADGHRPGAPLPLPAQPGLLAGAEAAAQQRQPRPLRPGAGADAGAALLGAGDGRAFDAGTDALRLAGKPAAAVHRPHVPGLRDPGKGPVPP</sequence>